<feature type="transmembrane region" description="Helical" evidence="1">
    <location>
        <begin position="81"/>
        <end position="100"/>
    </location>
</feature>
<reference evidence="2" key="1">
    <citation type="submission" date="2022-06" db="EMBL/GenBank/DDBJ databases">
        <title>Vallitalea longa sp. nov., an anaerobic bacterium isolated from marine sediment.</title>
        <authorList>
            <person name="Hirano S."/>
            <person name="Terahara T."/>
            <person name="Mori K."/>
            <person name="Hamada M."/>
            <person name="Matsumoto R."/>
            <person name="Kobayashi T."/>
        </authorList>
    </citation>
    <scope>NUCLEOTIDE SEQUENCE</scope>
    <source>
        <strain evidence="2">SH18-1</strain>
    </source>
</reference>
<name>A0A9W5YFM4_9FIRM</name>
<evidence type="ECO:0000256" key="1">
    <source>
        <dbReference type="SAM" id="Phobius"/>
    </source>
</evidence>
<feature type="transmembrane region" description="Helical" evidence="1">
    <location>
        <begin position="241"/>
        <end position="267"/>
    </location>
</feature>
<feature type="transmembrane region" description="Helical" evidence="1">
    <location>
        <begin position="197"/>
        <end position="220"/>
    </location>
</feature>
<feature type="transmembrane region" description="Helical" evidence="1">
    <location>
        <begin position="59"/>
        <end position="75"/>
    </location>
</feature>
<keyword evidence="1" id="KW-0812">Transmembrane</keyword>
<feature type="transmembrane region" description="Helical" evidence="1">
    <location>
        <begin position="32"/>
        <end position="50"/>
    </location>
</feature>
<dbReference type="Proteomes" id="UP001144256">
    <property type="component" value="Unassembled WGS sequence"/>
</dbReference>
<accession>A0A9W5YFM4</accession>
<gene>
    <name evidence="2" type="ORF">SH1V18_39130</name>
</gene>
<comment type="caution">
    <text evidence="2">The sequence shown here is derived from an EMBL/GenBank/DDBJ whole genome shotgun (WGS) entry which is preliminary data.</text>
</comment>
<dbReference type="RefSeq" id="WP_281818487.1">
    <property type="nucleotide sequence ID" value="NZ_BRLB01000017.1"/>
</dbReference>
<sequence length="489" mass="57113">MLKVSNDKILSFLSIILGVLWIIFFYDYDIGISYTVYTLLIVAFQYFALYKNDKLRNKSYIIGSIYIILLSTIFFRSDFEVFRVINFIGIPFLICANIALNLNNSVIDIKELIFDSFRVLFIPISKMNKIFTVVFNTKSKETRNKKLQNITKVLIGIVISIPFVFVVINFLSAADIVFADKLEQVVDQISNIIDSNIIIKLILCIIISMYLFGQIYYIIYTNREKTTIDNDESVNKKGFDRIISITITLIIDMIYVFFCIIQFIYLFGKSNNLPQGYTYAEYAREGFFQLVFLSVVNIIFVHMINKFYLGIKVVKDNMVNRYKKDSVMNILLFVMVLCTFVLIFSSLYRMNLYENAYGYTRLRLLVHMFIILEAVIMIFTCINIFNKKFPAIKITIVVSLLAYLIINFVNIDSIIAKENIDRYIKTGKIDSEYLFSLSTDAVGEMEKLKSIHMEIYNEYKSNIANRVDEDIHWQSFNISHYDARKILHD</sequence>
<dbReference type="Pfam" id="PF13687">
    <property type="entry name" value="DUF4153"/>
    <property type="match status" value="1"/>
</dbReference>
<feature type="transmembrane region" description="Helical" evidence="1">
    <location>
        <begin position="392"/>
        <end position="409"/>
    </location>
</feature>
<dbReference type="EMBL" id="BRLB01000017">
    <property type="protein sequence ID" value="GKX31433.1"/>
    <property type="molecule type" value="Genomic_DNA"/>
</dbReference>
<keyword evidence="1" id="KW-0472">Membrane</keyword>
<keyword evidence="1" id="KW-1133">Transmembrane helix</keyword>
<dbReference type="InterPro" id="IPR025291">
    <property type="entry name" value="DUF4153"/>
</dbReference>
<feature type="transmembrane region" description="Helical" evidence="1">
    <location>
        <begin position="287"/>
        <end position="305"/>
    </location>
</feature>
<evidence type="ECO:0000313" key="3">
    <source>
        <dbReference type="Proteomes" id="UP001144256"/>
    </source>
</evidence>
<protein>
    <recommendedName>
        <fullName evidence="4">DUF4173 domain-containing protein</fullName>
    </recommendedName>
</protein>
<evidence type="ECO:0008006" key="4">
    <source>
        <dbReference type="Google" id="ProtNLM"/>
    </source>
</evidence>
<feature type="transmembrane region" description="Helical" evidence="1">
    <location>
        <begin position="153"/>
        <end position="177"/>
    </location>
</feature>
<organism evidence="2 3">
    <name type="scientific">Vallitalea longa</name>
    <dbReference type="NCBI Taxonomy" id="2936439"/>
    <lineage>
        <taxon>Bacteria</taxon>
        <taxon>Bacillati</taxon>
        <taxon>Bacillota</taxon>
        <taxon>Clostridia</taxon>
        <taxon>Lachnospirales</taxon>
        <taxon>Vallitaleaceae</taxon>
        <taxon>Vallitalea</taxon>
    </lineage>
</organism>
<dbReference type="AlphaFoldDB" id="A0A9W5YFM4"/>
<evidence type="ECO:0000313" key="2">
    <source>
        <dbReference type="EMBL" id="GKX31433.1"/>
    </source>
</evidence>
<keyword evidence="3" id="KW-1185">Reference proteome</keyword>
<proteinExistence type="predicted"/>
<feature type="transmembrane region" description="Helical" evidence="1">
    <location>
        <begin position="9"/>
        <end position="26"/>
    </location>
</feature>
<feature type="transmembrane region" description="Helical" evidence="1">
    <location>
        <begin position="364"/>
        <end position="385"/>
    </location>
</feature>
<feature type="transmembrane region" description="Helical" evidence="1">
    <location>
        <begin position="326"/>
        <end position="344"/>
    </location>
</feature>